<dbReference type="EMBL" id="FWXD01000029">
    <property type="protein sequence ID" value="SMC29099.1"/>
    <property type="molecule type" value="Genomic_DNA"/>
</dbReference>
<dbReference type="Proteomes" id="UP000192761">
    <property type="component" value="Unassembled WGS sequence"/>
</dbReference>
<evidence type="ECO:0000313" key="1">
    <source>
        <dbReference type="EMBL" id="SMC29099.1"/>
    </source>
</evidence>
<dbReference type="STRING" id="1121001.SAMN02745857_03601"/>
<accession>A0A1W1XYR0</accession>
<sequence length="101" mass="10729">MITVQCKRAPGVLMEAVLPGGNGRGNGLVITRVDAIALSGVAQAVTRPLISGSTATGTRGQPLQYPHFANRKWHISDKAMLNHGRCSAEGKARTTKHPELM</sequence>
<protein>
    <submittedName>
        <fullName evidence="1">Uncharacterized protein</fullName>
    </submittedName>
</protein>
<dbReference type="AlphaFoldDB" id="A0A1W1XYR0"/>
<reference evidence="1 2" key="1">
    <citation type="submission" date="2017-04" db="EMBL/GenBank/DDBJ databases">
        <authorList>
            <person name="Afonso C.L."/>
            <person name="Miller P.J."/>
            <person name="Scott M.A."/>
            <person name="Spackman E."/>
            <person name="Goraichik I."/>
            <person name="Dimitrov K.M."/>
            <person name="Suarez D.L."/>
            <person name="Swayne D.E."/>
        </authorList>
    </citation>
    <scope>NUCLEOTIDE SEQUENCE [LARGE SCALE GENOMIC DNA]</scope>
    <source>
        <strain evidence="1 2">DSM 23236</strain>
    </source>
</reference>
<name>A0A1W1XYR0_9NEIS</name>
<gene>
    <name evidence="1" type="ORF">SAMN02745857_03601</name>
</gene>
<dbReference type="RefSeq" id="WP_084092545.1">
    <property type="nucleotide sequence ID" value="NZ_FWXD01000029.1"/>
</dbReference>
<organism evidence="1 2">
    <name type="scientific">Andreprevotia lacus DSM 23236</name>
    <dbReference type="NCBI Taxonomy" id="1121001"/>
    <lineage>
        <taxon>Bacteria</taxon>
        <taxon>Pseudomonadati</taxon>
        <taxon>Pseudomonadota</taxon>
        <taxon>Betaproteobacteria</taxon>
        <taxon>Neisseriales</taxon>
        <taxon>Chitinibacteraceae</taxon>
        <taxon>Andreprevotia</taxon>
    </lineage>
</organism>
<evidence type="ECO:0000313" key="2">
    <source>
        <dbReference type="Proteomes" id="UP000192761"/>
    </source>
</evidence>
<proteinExistence type="predicted"/>
<keyword evidence="2" id="KW-1185">Reference proteome</keyword>